<proteinExistence type="predicted"/>
<reference evidence="1 2" key="1">
    <citation type="submission" date="2014-12" db="EMBL/GenBank/DDBJ databases">
        <title>Draft genome sequences of 10 type strains of Lactococcus.</title>
        <authorList>
            <person name="Sun Z."/>
            <person name="Zhong Z."/>
            <person name="Liu W."/>
            <person name="Zhang W."/>
            <person name="Zhang H."/>
        </authorList>
    </citation>
    <scope>NUCLEOTIDE SEQUENCE [LARGE SCALE GENOMIC DNA]</scope>
    <source>
        <strain evidence="1 2">DSM 6634</strain>
    </source>
</reference>
<comment type="caution">
    <text evidence="1">The sequence shown here is derived from an EMBL/GenBank/DDBJ whole genome shotgun (WGS) entry which is preliminary data.</text>
</comment>
<gene>
    <name evidence="1" type="ORF">RU86_GL001821</name>
</gene>
<name>A0A2A5S2R5_9LACT</name>
<sequence>MIKMVIGSSKATGTARSTISTIQKIACLRLKIKQVYYKHHFMMVTVIVSLQPVAQLAKRLTSCLVEKSRKNRLKQVHKAMGIHFSGMASRKMLCKGLAVYQRRWVTSGSRHLRHFLKSITKKLPRTVLIKKASSLIHLNLVIDQARGMSPTRRKYKMSSSPIRHEKIAISTMKAETMSMM</sequence>
<evidence type="ECO:0000313" key="2">
    <source>
        <dbReference type="Proteomes" id="UP000218282"/>
    </source>
</evidence>
<dbReference type="EMBL" id="JXJW01000005">
    <property type="protein sequence ID" value="PCS07764.1"/>
    <property type="molecule type" value="Genomic_DNA"/>
</dbReference>
<protein>
    <submittedName>
        <fullName evidence="1">Uncharacterized protein</fullName>
    </submittedName>
</protein>
<dbReference type="AlphaFoldDB" id="A0A2A5S2R5"/>
<organism evidence="1 2">
    <name type="scientific">Pseudolactococcus piscium</name>
    <dbReference type="NCBI Taxonomy" id="1364"/>
    <lineage>
        <taxon>Bacteria</taxon>
        <taxon>Bacillati</taxon>
        <taxon>Bacillota</taxon>
        <taxon>Bacilli</taxon>
        <taxon>Lactobacillales</taxon>
        <taxon>Streptococcaceae</taxon>
        <taxon>Pseudolactococcus</taxon>
    </lineage>
</organism>
<keyword evidence="2" id="KW-1185">Reference proteome</keyword>
<dbReference type="Proteomes" id="UP000218282">
    <property type="component" value="Unassembled WGS sequence"/>
</dbReference>
<evidence type="ECO:0000313" key="1">
    <source>
        <dbReference type="EMBL" id="PCS07764.1"/>
    </source>
</evidence>
<accession>A0A2A5S2R5</accession>